<dbReference type="AlphaFoldDB" id="A0A5C3KJC3"/>
<proteinExistence type="predicted"/>
<dbReference type="OrthoDB" id="2745898at2759"/>
<name>A0A5C3KJC3_COPMA</name>
<dbReference type="Proteomes" id="UP000307440">
    <property type="component" value="Unassembled WGS sequence"/>
</dbReference>
<evidence type="ECO:0008006" key="3">
    <source>
        <dbReference type="Google" id="ProtNLM"/>
    </source>
</evidence>
<keyword evidence="2" id="KW-1185">Reference proteome</keyword>
<organism evidence="1 2">
    <name type="scientific">Coprinopsis marcescibilis</name>
    <name type="common">Agaric fungus</name>
    <name type="synonym">Psathyrella marcescibilis</name>
    <dbReference type="NCBI Taxonomy" id="230819"/>
    <lineage>
        <taxon>Eukaryota</taxon>
        <taxon>Fungi</taxon>
        <taxon>Dikarya</taxon>
        <taxon>Basidiomycota</taxon>
        <taxon>Agaricomycotina</taxon>
        <taxon>Agaricomycetes</taxon>
        <taxon>Agaricomycetidae</taxon>
        <taxon>Agaricales</taxon>
        <taxon>Agaricineae</taxon>
        <taxon>Psathyrellaceae</taxon>
        <taxon>Coprinopsis</taxon>
    </lineage>
</organism>
<accession>A0A5C3KJC3</accession>
<sequence length="411" mass="46425">MTQGPTILPEIAQHIAGLLEDDRPSLRAVSSISSVFRWPCQEILFSKLVLAPPKAQQSYLPGKNLIYQFDEAPVLASFIKELVIEERCQEHGGGASWFIKDQYLPDALERLATLGRIKTFALKRSSDSVEWLRLQGSLRDAFEEICRSPRLTSLTLWWTPMSLISNLRTPALSYLELKELEPIVGQITRVENANTRVSSLALEYGERKNQQQVVEALLDPSFIGLTFRHIHTLKICGSSSKRQLGVPELIGLMLTRYGETLKTLVMNGSSFPFDTGRRGIAPFSFAALSNVTEVQLTLHHVEITDMRDHESLLPHLEHIFKSFLHPSQLEIIRLRLTYVTYGGAPCNFDYLTPLDLLLTDGNPQLSKLRQVVFKVDIRHHDSTFDSSGAIERSLPNLNRLGKLIVEVDDRK</sequence>
<protein>
    <recommendedName>
        <fullName evidence="3">F-box domain-containing protein</fullName>
    </recommendedName>
</protein>
<dbReference type="EMBL" id="ML210302">
    <property type="protein sequence ID" value="TFK20381.1"/>
    <property type="molecule type" value="Genomic_DNA"/>
</dbReference>
<evidence type="ECO:0000313" key="1">
    <source>
        <dbReference type="EMBL" id="TFK20381.1"/>
    </source>
</evidence>
<evidence type="ECO:0000313" key="2">
    <source>
        <dbReference type="Proteomes" id="UP000307440"/>
    </source>
</evidence>
<gene>
    <name evidence="1" type="ORF">FA15DRAFT_128763</name>
</gene>
<reference evidence="1 2" key="1">
    <citation type="journal article" date="2019" name="Nat. Ecol. Evol.">
        <title>Megaphylogeny resolves global patterns of mushroom evolution.</title>
        <authorList>
            <person name="Varga T."/>
            <person name="Krizsan K."/>
            <person name="Foldi C."/>
            <person name="Dima B."/>
            <person name="Sanchez-Garcia M."/>
            <person name="Sanchez-Ramirez S."/>
            <person name="Szollosi G.J."/>
            <person name="Szarkandi J.G."/>
            <person name="Papp V."/>
            <person name="Albert L."/>
            <person name="Andreopoulos W."/>
            <person name="Angelini C."/>
            <person name="Antonin V."/>
            <person name="Barry K.W."/>
            <person name="Bougher N.L."/>
            <person name="Buchanan P."/>
            <person name="Buyck B."/>
            <person name="Bense V."/>
            <person name="Catcheside P."/>
            <person name="Chovatia M."/>
            <person name="Cooper J."/>
            <person name="Damon W."/>
            <person name="Desjardin D."/>
            <person name="Finy P."/>
            <person name="Geml J."/>
            <person name="Haridas S."/>
            <person name="Hughes K."/>
            <person name="Justo A."/>
            <person name="Karasinski D."/>
            <person name="Kautmanova I."/>
            <person name="Kiss B."/>
            <person name="Kocsube S."/>
            <person name="Kotiranta H."/>
            <person name="LaButti K.M."/>
            <person name="Lechner B.E."/>
            <person name="Liimatainen K."/>
            <person name="Lipzen A."/>
            <person name="Lukacs Z."/>
            <person name="Mihaltcheva S."/>
            <person name="Morgado L.N."/>
            <person name="Niskanen T."/>
            <person name="Noordeloos M.E."/>
            <person name="Ohm R.A."/>
            <person name="Ortiz-Santana B."/>
            <person name="Ovrebo C."/>
            <person name="Racz N."/>
            <person name="Riley R."/>
            <person name="Savchenko A."/>
            <person name="Shiryaev A."/>
            <person name="Soop K."/>
            <person name="Spirin V."/>
            <person name="Szebenyi C."/>
            <person name="Tomsovsky M."/>
            <person name="Tulloss R.E."/>
            <person name="Uehling J."/>
            <person name="Grigoriev I.V."/>
            <person name="Vagvolgyi C."/>
            <person name="Papp T."/>
            <person name="Martin F.M."/>
            <person name="Miettinen O."/>
            <person name="Hibbett D.S."/>
            <person name="Nagy L.G."/>
        </authorList>
    </citation>
    <scope>NUCLEOTIDE SEQUENCE [LARGE SCALE GENOMIC DNA]</scope>
    <source>
        <strain evidence="1 2">CBS 121175</strain>
    </source>
</reference>